<protein>
    <recommendedName>
        <fullName evidence="3">DUF4283 domain-containing protein</fullName>
    </recommendedName>
</protein>
<reference evidence="1" key="2">
    <citation type="submission" date="2022-01" db="EMBL/GenBank/DDBJ databases">
        <authorList>
            <person name="Yamashiro T."/>
            <person name="Shiraishi A."/>
            <person name="Satake H."/>
            <person name="Nakayama K."/>
        </authorList>
    </citation>
    <scope>NUCLEOTIDE SEQUENCE</scope>
</reference>
<dbReference type="Proteomes" id="UP001151760">
    <property type="component" value="Unassembled WGS sequence"/>
</dbReference>
<accession>A0ABQ5FG21</accession>
<keyword evidence="2" id="KW-1185">Reference proteome</keyword>
<organism evidence="1 2">
    <name type="scientific">Tanacetum coccineum</name>
    <dbReference type="NCBI Taxonomy" id="301880"/>
    <lineage>
        <taxon>Eukaryota</taxon>
        <taxon>Viridiplantae</taxon>
        <taxon>Streptophyta</taxon>
        <taxon>Embryophyta</taxon>
        <taxon>Tracheophyta</taxon>
        <taxon>Spermatophyta</taxon>
        <taxon>Magnoliopsida</taxon>
        <taxon>eudicotyledons</taxon>
        <taxon>Gunneridae</taxon>
        <taxon>Pentapetalae</taxon>
        <taxon>asterids</taxon>
        <taxon>campanulids</taxon>
        <taxon>Asterales</taxon>
        <taxon>Asteraceae</taxon>
        <taxon>Asteroideae</taxon>
        <taxon>Anthemideae</taxon>
        <taxon>Anthemidinae</taxon>
        <taxon>Tanacetum</taxon>
    </lineage>
</organism>
<sequence>MMLRFKTAFFFNVGDRVLSSTLGHLSHFPPSSLFVVERMSRVKEEDTITNVENAVFNLSIMDPLGFLFIDQRVFIGMITKFIKFIELNFSVITRCFDIKVCMLEGPVSFVLELDRKMTCLPVHYMEYTRWVFCKLCGRPIEHHLVCPTRRHDFLPQFSQEYALNHDLTPQLAHLFVGDTRWRDDECTPT</sequence>
<proteinExistence type="predicted"/>
<evidence type="ECO:0000313" key="2">
    <source>
        <dbReference type="Proteomes" id="UP001151760"/>
    </source>
</evidence>
<dbReference type="EMBL" id="BQNB010017294">
    <property type="protein sequence ID" value="GJT61507.1"/>
    <property type="molecule type" value="Genomic_DNA"/>
</dbReference>
<evidence type="ECO:0000313" key="1">
    <source>
        <dbReference type="EMBL" id="GJT61507.1"/>
    </source>
</evidence>
<name>A0ABQ5FG21_9ASTR</name>
<comment type="caution">
    <text evidence="1">The sequence shown here is derived from an EMBL/GenBank/DDBJ whole genome shotgun (WGS) entry which is preliminary data.</text>
</comment>
<gene>
    <name evidence="1" type="ORF">Tco_1005040</name>
</gene>
<evidence type="ECO:0008006" key="3">
    <source>
        <dbReference type="Google" id="ProtNLM"/>
    </source>
</evidence>
<reference evidence="1" key="1">
    <citation type="journal article" date="2022" name="Int. J. Mol. Sci.">
        <title>Draft Genome of Tanacetum Coccineum: Genomic Comparison of Closely Related Tanacetum-Family Plants.</title>
        <authorList>
            <person name="Yamashiro T."/>
            <person name="Shiraishi A."/>
            <person name="Nakayama K."/>
            <person name="Satake H."/>
        </authorList>
    </citation>
    <scope>NUCLEOTIDE SEQUENCE</scope>
</reference>